<dbReference type="Pfam" id="PF01656">
    <property type="entry name" value="CbiA"/>
    <property type="match status" value="1"/>
</dbReference>
<dbReference type="Proteomes" id="UP000588051">
    <property type="component" value="Unassembled WGS sequence"/>
</dbReference>
<reference evidence="4 5" key="1">
    <citation type="submission" date="2020-06" db="EMBL/GenBank/DDBJ databases">
        <authorList>
            <person name="Qiu C."/>
            <person name="Liu Z."/>
        </authorList>
    </citation>
    <scope>NUCLEOTIDE SEQUENCE [LARGE SCALE GENOMIC DNA]</scope>
    <source>
        <strain evidence="4 5">EM 1</strain>
    </source>
</reference>
<dbReference type="AlphaFoldDB" id="A0A850QFY4"/>
<organism evidence="4 5">
    <name type="scientific">Undibacterium oligocarboniphilum</name>
    <dbReference type="NCBI Taxonomy" id="666702"/>
    <lineage>
        <taxon>Bacteria</taxon>
        <taxon>Pseudomonadati</taxon>
        <taxon>Pseudomonadota</taxon>
        <taxon>Betaproteobacteria</taxon>
        <taxon>Burkholderiales</taxon>
        <taxon>Oxalobacteraceae</taxon>
        <taxon>Undibacterium</taxon>
    </lineage>
</organism>
<dbReference type="Gene3D" id="3.40.50.300">
    <property type="entry name" value="P-loop containing nucleotide triphosphate hydrolases"/>
    <property type="match status" value="1"/>
</dbReference>
<evidence type="ECO:0000313" key="5">
    <source>
        <dbReference type="Proteomes" id="UP000588051"/>
    </source>
</evidence>
<keyword evidence="5" id="KW-1185">Reference proteome</keyword>
<dbReference type="SUPFAM" id="SSF160246">
    <property type="entry name" value="EspE N-terminal domain-like"/>
    <property type="match status" value="1"/>
</dbReference>
<dbReference type="CDD" id="cd05387">
    <property type="entry name" value="BY-kinase"/>
    <property type="match status" value="1"/>
</dbReference>
<evidence type="ECO:0000313" key="4">
    <source>
        <dbReference type="EMBL" id="NVO78099.1"/>
    </source>
</evidence>
<keyword evidence="2" id="KW-0067">ATP-binding</keyword>
<dbReference type="RefSeq" id="WP_176803633.1">
    <property type="nucleotide sequence ID" value="NZ_JABXYJ010000005.1"/>
</dbReference>
<accession>A0A850QFY4</accession>
<dbReference type="InterPro" id="IPR050445">
    <property type="entry name" value="Bact_polysacc_biosynth/exp"/>
</dbReference>
<keyword evidence="1" id="KW-0547">Nucleotide-binding</keyword>
<dbReference type="PANTHER" id="PTHR32309">
    <property type="entry name" value="TYROSINE-PROTEIN KINASE"/>
    <property type="match status" value="1"/>
</dbReference>
<gene>
    <name evidence="4" type="ORF">HV832_09670</name>
</gene>
<evidence type="ECO:0000256" key="2">
    <source>
        <dbReference type="ARBA" id="ARBA00022840"/>
    </source>
</evidence>
<dbReference type="InterPro" id="IPR037257">
    <property type="entry name" value="T2SS_E_N_sf"/>
</dbReference>
<keyword evidence="4" id="KW-0418">Kinase</keyword>
<comment type="caution">
    <text evidence="4">The sequence shown here is derived from an EMBL/GenBank/DDBJ whole genome shotgun (WGS) entry which is preliminary data.</text>
</comment>
<name>A0A850QFY4_9BURK</name>
<dbReference type="NCBIfam" id="TIGR01007">
    <property type="entry name" value="eps_fam"/>
    <property type="match status" value="1"/>
</dbReference>
<protein>
    <submittedName>
        <fullName evidence="4">Polysaccharide biosynthesis tyrosine autokinase</fullName>
        <ecNumber evidence="4">2.7.10.2</ecNumber>
    </submittedName>
</protein>
<dbReference type="EC" id="2.7.10.2" evidence="4"/>
<feature type="domain" description="CobQ/CobB/MinD/ParA nucleotide binding" evidence="3">
    <location>
        <begin position="118"/>
        <end position="298"/>
    </location>
</feature>
<dbReference type="GO" id="GO:0004715">
    <property type="term" value="F:non-membrane spanning protein tyrosine kinase activity"/>
    <property type="evidence" value="ECO:0007669"/>
    <property type="project" value="UniProtKB-EC"/>
</dbReference>
<dbReference type="EMBL" id="JABXYJ010000005">
    <property type="protein sequence ID" value="NVO78099.1"/>
    <property type="molecule type" value="Genomic_DNA"/>
</dbReference>
<sequence>MSEWKNPEHASVRVGRLGELFLQKGLLTAQQIEQIAQEQKLKKLRFGDAALSLGLLSQAEIDSALGEQFGYSSKELMNGVADPGLRFLHAPFSKEAEEIRRLRSELLLRFSTQEKISIALISPGSDEGKSYMAISLAIALSQIGRKTLLIDADLRTGNLHDYLALGTQDGLSSVLAGRIPYQQALIPLMPDLHILPSGPRPPNPLEILRVPRMSQLLESCAGQFDTFVVDTYAATQASDAQLVAHQLGYALLVAKQDVTLINDIRQTQSTMQAAGVDIIGTIFNESSAASHVKGWRNRLISLPGLSFLKTYLGQN</sequence>
<dbReference type="InterPro" id="IPR027417">
    <property type="entry name" value="P-loop_NTPase"/>
</dbReference>
<proteinExistence type="predicted"/>
<dbReference type="PANTHER" id="PTHR32309:SF31">
    <property type="entry name" value="CAPSULAR EXOPOLYSACCHARIDE FAMILY"/>
    <property type="match status" value="1"/>
</dbReference>
<dbReference type="SUPFAM" id="SSF52540">
    <property type="entry name" value="P-loop containing nucleoside triphosphate hydrolases"/>
    <property type="match status" value="1"/>
</dbReference>
<dbReference type="GO" id="GO:0005524">
    <property type="term" value="F:ATP binding"/>
    <property type="evidence" value="ECO:0007669"/>
    <property type="project" value="UniProtKB-KW"/>
</dbReference>
<dbReference type="InterPro" id="IPR005702">
    <property type="entry name" value="Wzc-like_C"/>
</dbReference>
<evidence type="ECO:0000259" key="3">
    <source>
        <dbReference type="Pfam" id="PF01656"/>
    </source>
</evidence>
<dbReference type="InterPro" id="IPR002586">
    <property type="entry name" value="CobQ/CobB/MinD/ParA_Nub-bd_dom"/>
</dbReference>
<keyword evidence="4" id="KW-0808">Transferase</keyword>
<evidence type="ECO:0000256" key="1">
    <source>
        <dbReference type="ARBA" id="ARBA00022741"/>
    </source>
</evidence>